<evidence type="ECO:0000313" key="1">
    <source>
        <dbReference type="EMBL" id="MFC5494642.1"/>
    </source>
</evidence>
<evidence type="ECO:0000313" key="2">
    <source>
        <dbReference type="Proteomes" id="UP001595956"/>
    </source>
</evidence>
<dbReference type="RefSeq" id="WP_345170618.1">
    <property type="nucleotide sequence ID" value="NZ_BAABFQ010000001.1"/>
</dbReference>
<sequence>MFDHKCTACAKRQLIFPSQITDMATTGAGIVVRFTCWCGAEQSMLTGKSSTTTSKVVLAA</sequence>
<dbReference type="EMBL" id="JBHSMD010000005">
    <property type="protein sequence ID" value="MFC5494642.1"/>
    <property type="molecule type" value="Genomic_DNA"/>
</dbReference>
<protein>
    <submittedName>
        <fullName evidence="1">Uncharacterized protein</fullName>
    </submittedName>
</protein>
<comment type="caution">
    <text evidence="1">The sequence shown here is derived from an EMBL/GenBank/DDBJ whole genome shotgun (WGS) entry which is preliminary data.</text>
</comment>
<dbReference type="Proteomes" id="UP001595956">
    <property type="component" value="Unassembled WGS sequence"/>
</dbReference>
<gene>
    <name evidence="1" type="ORF">ACFPKY_16120</name>
</gene>
<organism evidence="1 2">
    <name type="scientific">Nocardioides caricicola</name>
    <dbReference type="NCBI Taxonomy" id="634770"/>
    <lineage>
        <taxon>Bacteria</taxon>
        <taxon>Bacillati</taxon>
        <taxon>Actinomycetota</taxon>
        <taxon>Actinomycetes</taxon>
        <taxon>Propionibacteriales</taxon>
        <taxon>Nocardioidaceae</taxon>
        <taxon>Nocardioides</taxon>
    </lineage>
</organism>
<reference evidence="2" key="1">
    <citation type="journal article" date="2019" name="Int. J. Syst. Evol. Microbiol.">
        <title>The Global Catalogue of Microorganisms (GCM) 10K type strain sequencing project: providing services to taxonomists for standard genome sequencing and annotation.</title>
        <authorList>
            <consortium name="The Broad Institute Genomics Platform"/>
            <consortium name="The Broad Institute Genome Sequencing Center for Infectious Disease"/>
            <person name="Wu L."/>
            <person name="Ma J."/>
        </authorList>
    </citation>
    <scope>NUCLEOTIDE SEQUENCE [LARGE SCALE GENOMIC DNA]</scope>
    <source>
        <strain evidence="2">KACC 13778</strain>
    </source>
</reference>
<accession>A0ABW0N6R2</accession>
<name>A0ABW0N6R2_9ACTN</name>
<keyword evidence="2" id="KW-1185">Reference proteome</keyword>
<proteinExistence type="predicted"/>